<organism evidence="1 2">
    <name type="scientific">Methanoculleus frigidifontis</name>
    <dbReference type="NCBI Taxonomy" id="2584085"/>
    <lineage>
        <taxon>Archaea</taxon>
        <taxon>Methanobacteriati</taxon>
        <taxon>Methanobacteriota</taxon>
        <taxon>Stenosarchaea group</taxon>
        <taxon>Methanomicrobia</taxon>
        <taxon>Methanomicrobiales</taxon>
        <taxon>Methanomicrobiaceae</taxon>
        <taxon>Methanoculleus</taxon>
    </lineage>
</organism>
<dbReference type="NCBIfam" id="NF033545">
    <property type="entry name" value="transpos_IS630"/>
    <property type="match status" value="1"/>
</dbReference>
<comment type="caution">
    <text evidence="1">The sequence shown here is derived from an EMBL/GenBank/DDBJ whole genome shotgun (WGS) entry which is preliminary data.</text>
</comment>
<protein>
    <submittedName>
        <fullName evidence="1">IS630 family transposase</fullName>
    </submittedName>
</protein>
<evidence type="ECO:0000313" key="1">
    <source>
        <dbReference type="EMBL" id="MDN7023296.1"/>
    </source>
</evidence>
<dbReference type="Pfam" id="PF13565">
    <property type="entry name" value="HTH_32"/>
    <property type="match status" value="1"/>
</dbReference>
<evidence type="ECO:0000313" key="2">
    <source>
        <dbReference type="Proteomes" id="UP001168338"/>
    </source>
</evidence>
<dbReference type="InterPro" id="IPR047655">
    <property type="entry name" value="Transpos_IS630-like"/>
</dbReference>
<proteinExistence type="predicted"/>
<dbReference type="SUPFAM" id="SSF46689">
    <property type="entry name" value="Homeodomain-like"/>
    <property type="match status" value="1"/>
</dbReference>
<keyword evidence="2" id="KW-1185">Reference proteome</keyword>
<reference evidence="1" key="1">
    <citation type="submission" date="2019-05" db="EMBL/GenBank/DDBJ databases">
        <title>Methanoculleus sp. FWC-SCC1, a methanogenic archaeon isolated from deep marine cold seep.</title>
        <authorList>
            <person name="Chen Y.-W."/>
            <person name="Chen S.-C."/>
            <person name="Teng N.-H."/>
            <person name="Lai M.-C."/>
        </authorList>
    </citation>
    <scope>NUCLEOTIDE SEQUENCE</scope>
    <source>
        <strain evidence="1">FWC-SCC1</strain>
    </source>
</reference>
<gene>
    <name evidence="1" type="ORF">FGU65_00010</name>
</gene>
<dbReference type="Proteomes" id="UP001168338">
    <property type="component" value="Unassembled WGS sequence"/>
</dbReference>
<name>A0ABT8M5S5_9EURY</name>
<dbReference type="InterPro" id="IPR009057">
    <property type="entry name" value="Homeodomain-like_sf"/>
</dbReference>
<sequence>MTGQEQIAIVKHVPFSVLKKRIKHHKGLPEVLPRLLFIRLRYKGMSVVKAADAVGVSGQTGYNWQERWNADSFEGLVPRYAGGHPSKLTDEQKAELLELLQEQDHWTTVEAQRLIQSHFGIDYSQDQVRRILKSFGMHYGKPYPRDHRRPGDAEKILKKKCRA</sequence>
<dbReference type="EMBL" id="VCYH01000001">
    <property type="protein sequence ID" value="MDN7023296.1"/>
    <property type="molecule type" value="Genomic_DNA"/>
</dbReference>
<accession>A0ABT8M5S5</accession>